<proteinExistence type="predicted"/>
<sequence>MPLRRFVEKHDAILTFLDTLPGLHVVLETISESSESRGSNAFSFLHAIQSSEFLVSVVVLAELHAEYMDVLDAIKIVEAILGSLREQRYKSTDTFKKIFKESEKLAMEMGTQINKPRTTNLQKNTSNFNSQTVEEYCRTAVCIPFMDFIINFVNQSFKELDRFKSCCRKSLVMVLKAKFWKVQDHTRTIFLCFFDFERRITSLEADMEIRPFTKVSKVSCERLQTGFCTTKHYSSVSILMCPIGCNKHSGALSSTLRRLKTYLRSTDIASAIKHEEFLDNFARKHKRKLSLNFL</sequence>
<reference evidence="1 2" key="1">
    <citation type="submission" date="2023-02" db="EMBL/GenBank/DDBJ databases">
        <title>LHISI_Scaffold_Assembly.</title>
        <authorList>
            <person name="Stuart O.P."/>
            <person name="Cleave R."/>
            <person name="Magrath M.J.L."/>
            <person name="Mikheyev A.S."/>
        </authorList>
    </citation>
    <scope>NUCLEOTIDE SEQUENCE [LARGE SCALE GENOMIC DNA]</scope>
    <source>
        <strain evidence="1">Daus_M_001</strain>
        <tissue evidence="1">Leg muscle</tissue>
    </source>
</reference>
<evidence type="ECO:0000313" key="2">
    <source>
        <dbReference type="Proteomes" id="UP001159363"/>
    </source>
</evidence>
<dbReference type="PANTHER" id="PTHR46289">
    <property type="entry name" value="52 KDA REPRESSOR OF THE INHIBITOR OF THE PROTEIN KINASE-LIKE PROTEIN-RELATED"/>
    <property type="match status" value="1"/>
</dbReference>
<gene>
    <name evidence="1" type="ORF">PR048_020371</name>
</gene>
<evidence type="ECO:0000313" key="1">
    <source>
        <dbReference type="EMBL" id="KAJ8879763.1"/>
    </source>
</evidence>
<organism evidence="1 2">
    <name type="scientific">Dryococelus australis</name>
    <dbReference type="NCBI Taxonomy" id="614101"/>
    <lineage>
        <taxon>Eukaryota</taxon>
        <taxon>Metazoa</taxon>
        <taxon>Ecdysozoa</taxon>
        <taxon>Arthropoda</taxon>
        <taxon>Hexapoda</taxon>
        <taxon>Insecta</taxon>
        <taxon>Pterygota</taxon>
        <taxon>Neoptera</taxon>
        <taxon>Polyneoptera</taxon>
        <taxon>Phasmatodea</taxon>
        <taxon>Verophasmatodea</taxon>
        <taxon>Anareolatae</taxon>
        <taxon>Phasmatidae</taxon>
        <taxon>Eurycanthinae</taxon>
        <taxon>Dryococelus</taxon>
    </lineage>
</organism>
<protein>
    <submittedName>
        <fullName evidence="1">Uncharacterized protein</fullName>
    </submittedName>
</protein>
<accession>A0ABQ9H666</accession>
<comment type="caution">
    <text evidence="1">The sequence shown here is derived from an EMBL/GenBank/DDBJ whole genome shotgun (WGS) entry which is preliminary data.</text>
</comment>
<keyword evidence="2" id="KW-1185">Reference proteome</keyword>
<dbReference type="EMBL" id="JARBHB010000007">
    <property type="protein sequence ID" value="KAJ8879763.1"/>
    <property type="molecule type" value="Genomic_DNA"/>
</dbReference>
<dbReference type="InterPro" id="IPR052958">
    <property type="entry name" value="IFN-induced_PKR_regulator"/>
</dbReference>
<dbReference type="Proteomes" id="UP001159363">
    <property type="component" value="Chromosome 6"/>
</dbReference>
<dbReference type="PANTHER" id="PTHR46289:SF14">
    <property type="entry name" value="DUF4371 DOMAIN-CONTAINING PROTEIN"/>
    <property type="match status" value="1"/>
</dbReference>
<name>A0ABQ9H666_9NEOP</name>